<dbReference type="OrthoDB" id="1932741at2759"/>
<organism evidence="1 2">
    <name type="scientific">Carnegiea gigantea</name>
    <dbReference type="NCBI Taxonomy" id="171969"/>
    <lineage>
        <taxon>Eukaryota</taxon>
        <taxon>Viridiplantae</taxon>
        <taxon>Streptophyta</taxon>
        <taxon>Embryophyta</taxon>
        <taxon>Tracheophyta</taxon>
        <taxon>Spermatophyta</taxon>
        <taxon>Magnoliopsida</taxon>
        <taxon>eudicotyledons</taxon>
        <taxon>Gunneridae</taxon>
        <taxon>Pentapetalae</taxon>
        <taxon>Caryophyllales</taxon>
        <taxon>Cactineae</taxon>
        <taxon>Cactaceae</taxon>
        <taxon>Cactoideae</taxon>
        <taxon>Echinocereeae</taxon>
        <taxon>Carnegiea</taxon>
    </lineage>
</organism>
<protein>
    <submittedName>
        <fullName evidence="1">Uncharacterized protein</fullName>
    </submittedName>
</protein>
<keyword evidence="2" id="KW-1185">Reference proteome</keyword>
<name>A0A9Q1QIE8_9CARY</name>
<evidence type="ECO:0000313" key="2">
    <source>
        <dbReference type="Proteomes" id="UP001153076"/>
    </source>
</evidence>
<dbReference type="AlphaFoldDB" id="A0A9Q1QIE8"/>
<sequence>MKQCKRGQRARQDPSLRMLLWWIQTKRVVYEWLPLKCDHCRMFGHTQDSCRKKEQHKKEWRVKNNTSTQNSQPQVHIPTQQIADAEKGEEYDFQRVTRGNTEGHPPHTQQNNIRMDCTIPIANSFQTLLEREQVGLIGFIETKVQLQKVDYVMRKICNQWQWDHNATHTERGRIIPKSSFQFRDMWAKDEIFKAIILNSMQHQKSHTCLGALKAMLCKLRHLLKQWNRTRYADIYAQQAKAREELTTIQTQLHRDPVNGDPLQKEIKCRDHYVSITHSAISLLKQQGKADWIAYGDECSRFFMSRIKQRKAMTYIYTLRDHMTNG</sequence>
<accession>A0A9Q1QIE8</accession>
<dbReference type="EMBL" id="JAKOGI010000166">
    <property type="protein sequence ID" value="KAJ8441435.1"/>
    <property type="molecule type" value="Genomic_DNA"/>
</dbReference>
<reference evidence="1" key="1">
    <citation type="submission" date="2022-04" db="EMBL/GenBank/DDBJ databases">
        <title>Carnegiea gigantea Genome sequencing and assembly v2.</title>
        <authorList>
            <person name="Copetti D."/>
            <person name="Sanderson M.J."/>
            <person name="Burquez A."/>
            <person name="Wojciechowski M.F."/>
        </authorList>
    </citation>
    <scope>NUCLEOTIDE SEQUENCE</scope>
    <source>
        <strain evidence="1">SGP5-SGP5p</strain>
        <tissue evidence="1">Aerial part</tissue>
    </source>
</reference>
<evidence type="ECO:0000313" key="1">
    <source>
        <dbReference type="EMBL" id="KAJ8441435.1"/>
    </source>
</evidence>
<gene>
    <name evidence="1" type="ORF">Cgig2_023621</name>
</gene>
<dbReference type="Proteomes" id="UP001153076">
    <property type="component" value="Unassembled WGS sequence"/>
</dbReference>
<comment type="caution">
    <text evidence="1">The sequence shown here is derived from an EMBL/GenBank/DDBJ whole genome shotgun (WGS) entry which is preliminary data.</text>
</comment>
<proteinExistence type="predicted"/>